<evidence type="ECO:0000256" key="1">
    <source>
        <dbReference type="SAM" id="Phobius"/>
    </source>
</evidence>
<comment type="caution">
    <text evidence="2">The sequence shown here is derived from an EMBL/GenBank/DDBJ whole genome shotgun (WGS) entry which is preliminary data.</text>
</comment>
<keyword evidence="1" id="KW-1133">Transmembrane helix</keyword>
<evidence type="ECO:0000313" key="2">
    <source>
        <dbReference type="EMBL" id="CAE6382287.1"/>
    </source>
</evidence>
<gene>
    <name evidence="2" type="ORF">RDB_LOCUS25206</name>
</gene>
<dbReference type="AlphaFoldDB" id="A0A8H2WI18"/>
<dbReference type="Proteomes" id="UP000663843">
    <property type="component" value="Unassembled WGS sequence"/>
</dbReference>
<keyword evidence="1" id="KW-0812">Transmembrane</keyword>
<protein>
    <submittedName>
        <fullName evidence="2">Uncharacterized protein</fullName>
    </submittedName>
</protein>
<evidence type="ECO:0000313" key="3">
    <source>
        <dbReference type="Proteomes" id="UP000663843"/>
    </source>
</evidence>
<sequence>MGNTRTSLPVAEALRYINILPPVVNTPDNPYPTLVKVRRFIGILVATILGYWFLKATVTTHPTRNRLWRERSARQALVETPPLGPPVALAEDARIALNQFQRYLFFFISACCSSIIVVWLANLSGATNLPPVVEPPVDLFRVLGSAGHLSRNVAAASSGVCYLKTGLELVDLVC</sequence>
<reference evidence="2" key="1">
    <citation type="submission" date="2021-01" db="EMBL/GenBank/DDBJ databases">
        <authorList>
            <person name="Kaushik A."/>
        </authorList>
    </citation>
    <scope>NUCLEOTIDE SEQUENCE</scope>
    <source>
        <strain evidence="2">AG2-2IIIB</strain>
    </source>
</reference>
<proteinExistence type="predicted"/>
<dbReference type="EMBL" id="CAJMWT010001149">
    <property type="protein sequence ID" value="CAE6382287.1"/>
    <property type="molecule type" value="Genomic_DNA"/>
</dbReference>
<feature type="transmembrane region" description="Helical" evidence="1">
    <location>
        <begin position="103"/>
        <end position="121"/>
    </location>
</feature>
<accession>A0A8H2WI18</accession>
<name>A0A8H2WI18_9AGAM</name>
<feature type="transmembrane region" description="Helical" evidence="1">
    <location>
        <begin position="37"/>
        <end position="54"/>
    </location>
</feature>
<keyword evidence="1" id="KW-0472">Membrane</keyword>
<organism evidence="2 3">
    <name type="scientific">Rhizoctonia solani</name>
    <dbReference type="NCBI Taxonomy" id="456999"/>
    <lineage>
        <taxon>Eukaryota</taxon>
        <taxon>Fungi</taxon>
        <taxon>Dikarya</taxon>
        <taxon>Basidiomycota</taxon>
        <taxon>Agaricomycotina</taxon>
        <taxon>Agaricomycetes</taxon>
        <taxon>Cantharellales</taxon>
        <taxon>Ceratobasidiaceae</taxon>
        <taxon>Rhizoctonia</taxon>
    </lineage>
</organism>